<evidence type="ECO:0000313" key="6">
    <source>
        <dbReference type="EMBL" id="AXL22442.1"/>
    </source>
</evidence>
<reference evidence="6 7" key="1">
    <citation type="submission" date="2018-05" db="EMBL/GenBank/DDBJ databases">
        <title>Complete genome sequence of Megasphaera sp. AJH120T, isolated from the ceca of a chicken.</title>
        <authorList>
            <person name="Maki J."/>
            <person name="Looft T."/>
        </authorList>
    </citation>
    <scope>NUCLEOTIDE SEQUENCE [LARGE SCALE GENOMIC DNA]</scope>
    <source>
        <strain evidence="6 7">AJH120</strain>
    </source>
</reference>
<dbReference type="InterPro" id="IPR036390">
    <property type="entry name" value="WH_DNA-bd_sf"/>
</dbReference>
<keyword evidence="7" id="KW-1185">Reference proteome</keyword>
<dbReference type="SUPFAM" id="SSF46785">
    <property type="entry name" value="Winged helix' DNA-binding domain"/>
    <property type="match status" value="1"/>
</dbReference>
<dbReference type="Proteomes" id="UP000254337">
    <property type="component" value="Chromosome"/>
</dbReference>
<dbReference type="Pfam" id="PF00126">
    <property type="entry name" value="HTH_1"/>
    <property type="match status" value="1"/>
</dbReference>
<dbReference type="FunFam" id="1.10.10.10:FF:000001">
    <property type="entry name" value="LysR family transcriptional regulator"/>
    <property type="match status" value="1"/>
</dbReference>
<dbReference type="PROSITE" id="PS50931">
    <property type="entry name" value="HTH_LYSR"/>
    <property type="match status" value="1"/>
</dbReference>
<organism evidence="6 7">
    <name type="scientific">Megasphaera stantonii</name>
    <dbReference type="NCBI Taxonomy" id="2144175"/>
    <lineage>
        <taxon>Bacteria</taxon>
        <taxon>Bacillati</taxon>
        <taxon>Bacillota</taxon>
        <taxon>Negativicutes</taxon>
        <taxon>Veillonellales</taxon>
        <taxon>Veillonellaceae</taxon>
        <taxon>Megasphaera</taxon>
    </lineage>
</organism>
<dbReference type="PANTHER" id="PTHR30126">
    <property type="entry name" value="HTH-TYPE TRANSCRIPTIONAL REGULATOR"/>
    <property type="match status" value="1"/>
</dbReference>
<evidence type="ECO:0000313" key="7">
    <source>
        <dbReference type="Proteomes" id="UP000254337"/>
    </source>
</evidence>
<dbReference type="Pfam" id="PF03466">
    <property type="entry name" value="LysR_substrate"/>
    <property type="match status" value="1"/>
</dbReference>
<evidence type="ECO:0000256" key="1">
    <source>
        <dbReference type="ARBA" id="ARBA00009437"/>
    </source>
</evidence>
<evidence type="ECO:0000256" key="4">
    <source>
        <dbReference type="ARBA" id="ARBA00023163"/>
    </source>
</evidence>
<dbReference type="Gene3D" id="1.10.10.10">
    <property type="entry name" value="Winged helix-like DNA-binding domain superfamily/Winged helix DNA-binding domain"/>
    <property type="match status" value="1"/>
</dbReference>
<dbReference type="GO" id="GO:0000976">
    <property type="term" value="F:transcription cis-regulatory region binding"/>
    <property type="evidence" value="ECO:0007669"/>
    <property type="project" value="TreeGrafter"/>
</dbReference>
<dbReference type="OrthoDB" id="1624015at2"/>
<dbReference type="InterPro" id="IPR036388">
    <property type="entry name" value="WH-like_DNA-bd_sf"/>
</dbReference>
<dbReference type="KEGG" id="meg:DKB62_11730"/>
<comment type="similarity">
    <text evidence="1">Belongs to the LysR transcriptional regulatory family.</text>
</comment>
<dbReference type="InterPro" id="IPR000847">
    <property type="entry name" value="LysR_HTH_N"/>
</dbReference>
<gene>
    <name evidence="6" type="ORF">DKB62_11730</name>
</gene>
<proteinExistence type="inferred from homology"/>
<keyword evidence="3" id="KW-0238">DNA-binding</keyword>
<keyword evidence="2" id="KW-0805">Transcription regulation</keyword>
<dbReference type="AlphaFoldDB" id="A0A346B2U9"/>
<dbReference type="Gene3D" id="3.40.190.290">
    <property type="match status" value="1"/>
</dbReference>
<feature type="domain" description="HTH lysR-type" evidence="5">
    <location>
        <begin position="1"/>
        <end position="58"/>
    </location>
</feature>
<dbReference type="PANTHER" id="PTHR30126:SF39">
    <property type="entry name" value="HTH-TYPE TRANSCRIPTIONAL REGULATOR CYSL"/>
    <property type="match status" value="1"/>
</dbReference>
<dbReference type="PRINTS" id="PR00039">
    <property type="entry name" value="HTHLYSR"/>
</dbReference>
<name>A0A346B2U9_9FIRM</name>
<evidence type="ECO:0000256" key="2">
    <source>
        <dbReference type="ARBA" id="ARBA00023015"/>
    </source>
</evidence>
<evidence type="ECO:0000259" key="5">
    <source>
        <dbReference type="PROSITE" id="PS50931"/>
    </source>
</evidence>
<evidence type="ECO:0000256" key="3">
    <source>
        <dbReference type="ARBA" id="ARBA00023125"/>
    </source>
</evidence>
<dbReference type="GO" id="GO:0003700">
    <property type="term" value="F:DNA-binding transcription factor activity"/>
    <property type="evidence" value="ECO:0007669"/>
    <property type="project" value="InterPro"/>
</dbReference>
<keyword evidence="4" id="KW-0804">Transcription</keyword>
<dbReference type="InterPro" id="IPR005119">
    <property type="entry name" value="LysR_subst-bd"/>
</dbReference>
<sequence length="294" mass="32741">MTLRHLSVFLAVCEENSMTGAAKRLHMTQPSVSQTIKELEDAYEVCLFERLGRRLHITPAGQSLLAYGRQILSLTAQAEQALHSFSRTAPVRIGASVTIGEIFLVELLQQLKSRHPAQEILSEIHNTSELEHMLLRDDIDLALVEGDISSPYLLSSPFMVDELVVVAPPSCPLAQRTSLSVQELCSLTMYLREEGSGTRDLFLQTMEQHHAAVHIAGSFNNTEALKKVVMAGLGATILSRRLVDEDIAAGRLALLPVDRVAFKRIFKVVRHKDKFITPPLQAVIQACQQHDQWF</sequence>
<protein>
    <submittedName>
        <fullName evidence="6">LysR family transcriptional regulator</fullName>
    </submittedName>
</protein>
<dbReference type="SUPFAM" id="SSF53850">
    <property type="entry name" value="Periplasmic binding protein-like II"/>
    <property type="match status" value="1"/>
</dbReference>
<dbReference type="EMBL" id="CP029462">
    <property type="protein sequence ID" value="AXL22442.1"/>
    <property type="molecule type" value="Genomic_DNA"/>
</dbReference>
<accession>A0A346B2U9</accession>